<proteinExistence type="predicted"/>
<evidence type="ECO:0000256" key="1">
    <source>
        <dbReference type="SAM" id="MobiDB-lite"/>
    </source>
</evidence>
<dbReference type="EMBL" id="FOUY01000031">
    <property type="protein sequence ID" value="SFO11784.1"/>
    <property type="molecule type" value="Genomic_DNA"/>
</dbReference>
<accession>A0A1I5EJU8</accession>
<dbReference type="PANTHER" id="PTHR12147">
    <property type="entry name" value="METALLOPEPTIDASE M28 FAMILY MEMBER"/>
    <property type="match status" value="1"/>
</dbReference>
<evidence type="ECO:0000313" key="3">
    <source>
        <dbReference type="EMBL" id="SFO11784.1"/>
    </source>
</evidence>
<dbReference type="GO" id="GO:0006508">
    <property type="term" value="P:proteolysis"/>
    <property type="evidence" value="ECO:0007669"/>
    <property type="project" value="InterPro"/>
</dbReference>
<evidence type="ECO:0000313" key="4">
    <source>
        <dbReference type="Proteomes" id="UP000199614"/>
    </source>
</evidence>
<protein>
    <submittedName>
        <fullName evidence="3">Aminopeptidase S</fullName>
    </submittedName>
</protein>
<keyword evidence="4" id="KW-1185">Reference proteome</keyword>
<dbReference type="PANTHER" id="PTHR12147:SF26">
    <property type="entry name" value="PEPTIDASE M28 DOMAIN-CONTAINING PROTEIN"/>
    <property type="match status" value="1"/>
</dbReference>
<organism evidence="3 4">
    <name type="scientific">Pseudonocardia ammonioxydans</name>
    <dbReference type="NCBI Taxonomy" id="260086"/>
    <lineage>
        <taxon>Bacteria</taxon>
        <taxon>Bacillati</taxon>
        <taxon>Actinomycetota</taxon>
        <taxon>Actinomycetes</taxon>
        <taxon>Pseudonocardiales</taxon>
        <taxon>Pseudonocardiaceae</taxon>
        <taxon>Pseudonocardia</taxon>
    </lineage>
</organism>
<sequence length="364" mass="37627">MGPYAPHRLSGLHRPSGRPRRSGGRAGWWRARAAAALLAVGVLVLAGCTSAPEADAPPGPPGDALSERLAAAASGAAAVPHLEALQRIAEENGGNRAAGTPGYARSVDYVAGVLRDAGFDVSTPTYYDDDQDREMRNVVARTRGGDPGAVVLAGAHLDSVTEGPGINDDGTGVAALLEIATRFGSEPGTTNTVAFGFWGSEEEGLHGSRGYVRDLGREERAAHLMYLNMDMLGSPNGGYFVHGGIGDDDSETGPPGSGTVASVLTEELAATGVTAERMPLYGDDDGPFVKAGIPTASAVTGDSESKTEEQAAAWGGTAGEVYDRCYHSACDTLANVDRERLDHYTKAIAATLARFAMSESRPAG</sequence>
<gene>
    <name evidence="3" type="ORF">SAMN05216207_103131</name>
</gene>
<dbReference type="GO" id="GO:0008235">
    <property type="term" value="F:metalloexopeptidase activity"/>
    <property type="evidence" value="ECO:0007669"/>
    <property type="project" value="InterPro"/>
</dbReference>
<feature type="region of interest" description="Disordered" evidence="1">
    <location>
        <begin position="1"/>
        <end position="24"/>
    </location>
</feature>
<name>A0A1I5EJU8_PSUAM</name>
<dbReference type="SUPFAM" id="SSF53187">
    <property type="entry name" value="Zn-dependent exopeptidases"/>
    <property type="match status" value="1"/>
</dbReference>
<dbReference type="AlphaFoldDB" id="A0A1I5EJU8"/>
<dbReference type="RefSeq" id="WP_093350320.1">
    <property type="nucleotide sequence ID" value="NZ_FOUY01000031.1"/>
</dbReference>
<dbReference type="InterPro" id="IPR007484">
    <property type="entry name" value="Peptidase_M28"/>
</dbReference>
<dbReference type="OrthoDB" id="345880at2"/>
<dbReference type="Pfam" id="PF04389">
    <property type="entry name" value="Peptidase_M28"/>
    <property type="match status" value="1"/>
</dbReference>
<dbReference type="STRING" id="260086.SAMN05216207_103131"/>
<dbReference type="Gene3D" id="3.40.630.10">
    <property type="entry name" value="Zn peptidases"/>
    <property type="match status" value="1"/>
</dbReference>
<keyword evidence="3" id="KW-0031">Aminopeptidase</keyword>
<keyword evidence="3" id="KW-0378">Hydrolase</keyword>
<keyword evidence="3" id="KW-0645">Protease</keyword>
<dbReference type="Proteomes" id="UP000199614">
    <property type="component" value="Unassembled WGS sequence"/>
</dbReference>
<reference evidence="3 4" key="1">
    <citation type="submission" date="2016-10" db="EMBL/GenBank/DDBJ databases">
        <authorList>
            <person name="de Groot N.N."/>
        </authorList>
    </citation>
    <scope>NUCLEOTIDE SEQUENCE [LARGE SCALE GENOMIC DNA]</scope>
    <source>
        <strain evidence="3 4">CGMCC 4.1877</strain>
    </source>
</reference>
<dbReference type="InterPro" id="IPR045175">
    <property type="entry name" value="M28_fam"/>
</dbReference>
<feature type="domain" description="Peptidase M28" evidence="2">
    <location>
        <begin position="137"/>
        <end position="351"/>
    </location>
</feature>
<evidence type="ECO:0000259" key="2">
    <source>
        <dbReference type="Pfam" id="PF04389"/>
    </source>
</evidence>
<dbReference type="GO" id="GO:0004177">
    <property type="term" value="F:aminopeptidase activity"/>
    <property type="evidence" value="ECO:0007669"/>
    <property type="project" value="UniProtKB-KW"/>
</dbReference>